<comment type="caution">
    <text evidence="1">The sequence shown here is derived from an EMBL/GenBank/DDBJ whole genome shotgun (WGS) entry which is preliminary data.</text>
</comment>
<evidence type="ECO:0000313" key="1">
    <source>
        <dbReference type="EMBL" id="KAF0922459.1"/>
    </source>
</evidence>
<keyword evidence="2" id="KW-1185">Reference proteome</keyword>
<accession>A0A6G1ECJ3</accession>
<reference evidence="1 2" key="1">
    <citation type="submission" date="2019-11" db="EMBL/GenBank/DDBJ databases">
        <title>Whole genome sequence of Oryza granulata.</title>
        <authorList>
            <person name="Li W."/>
        </authorList>
    </citation>
    <scope>NUCLEOTIDE SEQUENCE [LARGE SCALE GENOMIC DNA]</scope>
    <source>
        <strain evidence="2">cv. Menghai</strain>
        <tissue evidence="1">Leaf</tissue>
    </source>
</reference>
<evidence type="ECO:0000313" key="2">
    <source>
        <dbReference type="Proteomes" id="UP000479710"/>
    </source>
</evidence>
<proteinExistence type="predicted"/>
<dbReference type="AlphaFoldDB" id="A0A6G1ECJ3"/>
<gene>
    <name evidence="1" type="ORF">E2562_036575</name>
</gene>
<organism evidence="1 2">
    <name type="scientific">Oryza meyeriana var. granulata</name>
    <dbReference type="NCBI Taxonomy" id="110450"/>
    <lineage>
        <taxon>Eukaryota</taxon>
        <taxon>Viridiplantae</taxon>
        <taxon>Streptophyta</taxon>
        <taxon>Embryophyta</taxon>
        <taxon>Tracheophyta</taxon>
        <taxon>Spermatophyta</taxon>
        <taxon>Magnoliopsida</taxon>
        <taxon>Liliopsida</taxon>
        <taxon>Poales</taxon>
        <taxon>Poaceae</taxon>
        <taxon>BOP clade</taxon>
        <taxon>Oryzoideae</taxon>
        <taxon>Oryzeae</taxon>
        <taxon>Oryzinae</taxon>
        <taxon>Oryza</taxon>
        <taxon>Oryza meyeriana</taxon>
    </lineage>
</organism>
<name>A0A6G1ECJ3_9ORYZ</name>
<dbReference type="Proteomes" id="UP000479710">
    <property type="component" value="Unassembled WGS sequence"/>
</dbReference>
<sequence length="166" mass="17646">MEMARKLAGVLAGIDTRLAMVLSGVLAQRTTLAEAASMLREDIDANKILVAGAVAVVPARDDPADREATLAAAAKLVSSVFSEAPVLPGAISAAMDLVLSGYEIPSQDESQRHRHGERMREAWKIEEIVLGASQDMDAALVAIHQVRHAVATEEQIVRDAIDDVAL</sequence>
<dbReference type="EMBL" id="SPHZ02000004">
    <property type="protein sequence ID" value="KAF0922459.1"/>
    <property type="molecule type" value="Genomic_DNA"/>
</dbReference>
<protein>
    <submittedName>
        <fullName evidence="1">Uncharacterized protein</fullName>
    </submittedName>
</protein>